<dbReference type="Proteomes" id="UP000192569">
    <property type="component" value="Chromosome I"/>
</dbReference>
<proteinExistence type="predicted"/>
<dbReference type="InterPro" id="IPR014998">
    <property type="entry name" value="DUF1848"/>
</dbReference>
<accession>A0A1W1W3E2</accession>
<dbReference type="AlphaFoldDB" id="A0A1W1W3E2"/>
<keyword evidence="2" id="KW-1185">Reference proteome</keyword>
<protein>
    <recommendedName>
        <fullName evidence="3">DNA repair photolyase</fullName>
    </recommendedName>
</protein>
<dbReference type="EMBL" id="LT838272">
    <property type="protein sequence ID" value="SMC00145.1"/>
    <property type="molecule type" value="Genomic_DNA"/>
</dbReference>
<dbReference type="Pfam" id="PF08902">
    <property type="entry name" value="DUF1848"/>
    <property type="match status" value="1"/>
</dbReference>
<evidence type="ECO:0008006" key="3">
    <source>
        <dbReference type="Google" id="ProtNLM"/>
    </source>
</evidence>
<name>A0A1W1W3E2_9FIRM</name>
<dbReference type="STRING" id="698762.SAMN00808754_3307"/>
<evidence type="ECO:0000313" key="2">
    <source>
        <dbReference type="Proteomes" id="UP000192569"/>
    </source>
</evidence>
<reference evidence="1 2" key="1">
    <citation type="submission" date="2017-04" db="EMBL/GenBank/DDBJ databases">
        <authorList>
            <person name="Afonso C.L."/>
            <person name="Miller P.J."/>
            <person name="Scott M.A."/>
            <person name="Spackman E."/>
            <person name="Goraichik I."/>
            <person name="Dimitrov K.M."/>
            <person name="Suarez D.L."/>
            <person name="Swayne D.E."/>
        </authorList>
    </citation>
    <scope>NUCLEOTIDE SEQUENCE [LARGE SCALE GENOMIC DNA]</scope>
    <source>
        <strain evidence="1 2">ToBE</strain>
    </source>
</reference>
<evidence type="ECO:0000313" key="1">
    <source>
        <dbReference type="EMBL" id="SMC00145.1"/>
    </source>
</evidence>
<sequence>MKGNKGMKVVVSLSRRTEPYFYAEKLAQVLISRYPPPRVHTVVIWTKFPQVVLSTMRGVLKKYDQLYVHLTVTGLGGTPLEPRVPRPEEVLARLPELIDFLGDPRRLRLRPDPLVVLERGKKILSNIEKVPEIIREAARAGVRDFSTSFMEVYPKVQRRLASQGFKALELSLKERREIWENLATTAAEEGATLYACCIPGWPVSRCIDGYLLTALHPQGQACRTDKSKGQRLSCGCTHSIDLGWYSMRCPSGCLYCYAEPIVFSRGAGSQGGLPVLSLGGNS</sequence>
<gene>
    <name evidence="1" type="ORF">SAMN00808754_3307</name>
</gene>
<organism evidence="1 2">
    <name type="scientific">Thermanaeromonas toyohensis ToBE</name>
    <dbReference type="NCBI Taxonomy" id="698762"/>
    <lineage>
        <taxon>Bacteria</taxon>
        <taxon>Bacillati</taxon>
        <taxon>Bacillota</taxon>
        <taxon>Clostridia</taxon>
        <taxon>Neomoorellales</taxon>
        <taxon>Neomoorellaceae</taxon>
        <taxon>Thermanaeromonas</taxon>
    </lineage>
</organism>